<reference evidence="3" key="1">
    <citation type="submission" date="2018-02" db="EMBL/GenBank/DDBJ databases">
        <authorList>
            <person name="Cohen D.B."/>
            <person name="Kent A.D."/>
        </authorList>
    </citation>
    <scope>NUCLEOTIDE SEQUENCE</scope>
</reference>
<gene>
    <name evidence="3" type="ORF">FSB_LOCUS3723</name>
</gene>
<feature type="region of interest" description="Disordered" evidence="2">
    <location>
        <begin position="685"/>
        <end position="751"/>
    </location>
</feature>
<evidence type="ECO:0000256" key="1">
    <source>
        <dbReference type="SAM" id="Coils"/>
    </source>
</evidence>
<feature type="region of interest" description="Disordered" evidence="2">
    <location>
        <begin position="434"/>
        <end position="468"/>
    </location>
</feature>
<name>A0A2N9EMB8_FAGSY</name>
<feature type="compositionally biased region" description="Acidic residues" evidence="2">
    <location>
        <begin position="685"/>
        <end position="698"/>
    </location>
</feature>
<organism evidence="3">
    <name type="scientific">Fagus sylvatica</name>
    <name type="common">Beechnut</name>
    <dbReference type="NCBI Taxonomy" id="28930"/>
    <lineage>
        <taxon>Eukaryota</taxon>
        <taxon>Viridiplantae</taxon>
        <taxon>Streptophyta</taxon>
        <taxon>Embryophyta</taxon>
        <taxon>Tracheophyta</taxon>
        <taxon>Spermatophyta</taxon>
        <taxon>Magnoliopsida</taxon>
        <taxon>eudicotyledons</taxon>
        <taxon>Gunneridae</taxon>
        <taxon>Pentapetalae</taxon>
        <taxon>rosids</taxon>
        <taxon>fabids</taxon>
        <taxon>Fagales</taxon>
        <taxon>Fagaceae</taxon>
        <taxon>Fagus</taxon>
    </lineage>
</organism>
<dbReference type="EMBL" id="OIVN01000184">
    <property type="protein sequence ID" value="SPC75841.1"/>
    <property type="molecule type" value="Genomic_DNA"/>
</dbReference>
<keyword evidence="1" id="KW-0175">Coiled coil</keyword>
<accession>A0A2N9EMB8</accession>
<evidence type="ECO:0000313" key="3">
    <source>
        <dbReference type="EMBL" id="SPC75841.1"/>
    </source>
</evidence>
<evidence type="ECO:0000256" key="2">
    <source>
        <dbReference type="SAM" id="MobiDB-lite"/>
    </source>
</evidence>
<feature type="coiled-coil region" evidence="1">
    <location>
        <begin position="550"/>
        <end position="626"/>
    </location>
</feature>
<proteinExistence type="predicted"/>
<dbReference type="AlphaFoldDB" id="A0A2N9EMB8"/>
<sequence>MFPNKECVLRKYTDLYMDCRHQQVHLSHKGGQWLHMDFQKDFKTVVVVDPSSSSAVAAGGESVDCSQGELWSGRPAKKLKREHDLVFSVYCSYLSTEGEWCFKPFGHPRGLPEAVGSWDAWRICHPSSGRLWPDRAWCWTTLRGLHSQDSRRTPVHDEVLIRSGNLLLWRPPPETLVHGNFFFIGVDDSSESSSSGERYSLAPISESEDLGSQGRPFIAEGVPSKLTDKDIGRLRSRYQIPENIVVRLPENGEWACSSNGEDIALYEDSLTGGLRLPFKPFEREILHRIGGHRSLFWVSQIPIGAGSRSSSSLCGNHFEFTPGEAAGELYGLRRSWGILGANAFHRPSISKRLKQRLSLLTDFQKERAVGLLDLVSPFTLAQWSLGPEPSAEVAKAIQAYNRSMTTRAERKRLREAAQKVDDLPDMSVLFSKKAKSEKKVPMEKGTSSKKGGRQEKSLPAAKSKAAEKVHVYHEIPPSPVGASKGKGVASDEIQPTIYSSSTRAMDKVKEMYEKVDLEVYDHVENLDLLRLSIQDSLKAAGQMFILGNRVRVSECESAKLKADLEKAKAQTLAHQETAEVLNAKRGTLKSQVKKLETDLKAKDNRLSALEKERDELLQKTVGLQQQVLNVRETAVNEFKTSEEFEDDTHRYYVAGFEHFRKKVALAFGDAQDWALVKIIDDEETTVAEEDSEGEEEGDVVQSKEQVALPLDVPSALPVDDQGDDPTSGPTDGQAASKDEEATIPSTDNEAS</sequence>
<protein>
    <submittedName>
        <fullName evidence="3">Uncharacterized protein</fullName>
    </submittedName>
</protein>